<keyword evidence="2" id="KW-0106">Calcium</keyword>
<dbReference type="AlphaFoldDB" id="A0A9D4V4Q2"/>
<dbReference type="OrthoDB" id="419768at2759"/>
<evidence type="ECO:0000313" key="4">
    <source>
        <dbReference type="EMBL" id="KAI5079504.1"/>
    </source>
</evidence>
<dbReference type="Gene3D" id="2.60.40.150">
    <property type="entry name" value="C2 domain"/>
    <property type="match status" value="2"/>
</dbReference>
<dbReference type="InterPro" id="IPR035892">
    <property type="entry name" value="C2_domain_sf"/>
</dbReference>
<gene>
    <name evidence="4" type="ORF">GOP47_0004983</name>
</gene>
<name>A0A9D4V4Q2_ADICA</name>
<feature type="domain" description="C2" evidence="3">
    <location>
        <begin position="1"/>
        <end position="103"/>
    </location>
</feature>
<sequence>MPEGTVEVELVKAHGLKDVETFGKSDPYATITIGSQKQQSRIVHDGGENPAWNQSFLIEIPDGPQELDIEIFDQERRGMDEKMGTISIHLSELFIQRHIPPCKYKVQRPDGKFQGELEVGLKFFPKVHHGALEIQLIEAHGLLDTDTFGKSDPYAIIYCQKEFQKSIVINGTSDPVWNQKFVFDVNSEVTEIFIKLFDKDDLVADDVLGSFLVPLNKVFTQGHVPPTRYKIMGVKGQPQGEVSLALKFTPRG</sequence>
<evidence type="ECO:0000313" key="5">
    <source>
        <dbReference type="Proteomes" id="UP000886520"/>
    </source>
</evidence>
<comment type="caution">
    <text evidence="4">The sequence shown here is derived from an EMBL/GenBank/DDBJ whole genome shotgun (WGS) entry which is preliminary data.</text>
</comment>
<proteinExistence type="predicted"/>
<dbReference type="InterPro" id="IPR000008">
    <property type="entry name" value="C2_dom"/>
</dbReference>
<protein>
    <recommendedName>
        <fullName evidence="3">C2 domain-containing protein</fullName>
    </recommendedName>
</protein>
<evidence type="ECO:0000256" key="1">
    <source>
        <dbReference type="ARBA" id="ARBA00022723"/>
    </source>
</evidence>
<reference evidence="4 5" key="1">
    <citation type="submission" date="2021-01" db="EMBL/GenBank/DDBJ databases">
        <title>Adiantum capillus-veneris genome.</title>
        <authorList>
            <person name="Fang Y."/>
            <person name="Liao Q."/>
        </authorList>
    </citation>
    <scope>NUCLEOTIDE SEQUENCE [LARGE SCALE GENOMIC DNA]</scope>
    <source>
        <strain evidence="4">H3</strain>
        <tissue evidence="4">Leaf</tissue>
    </source>
</reference>
<dbReference type="PANTHER" id="PTHR46502">
    <property type="entry name" value="C2 DOMAIN-CONTAINING"/>
    <property type="match status" value="1"/>
</dbReference>
<dbReference type="EMBL" id="JABFUD020000005">
    <property type="protein sequence ID" value="KAI5079504.1"/>
    <property type="molecule type" value="Genomic_DNA"/>
</dbReference>
<dbReference type="Pfam" id="PF00168">
    <property type="entry name" value="C2"/>
    <property type="match status" value="2"/>
</dbReference>
<accession>A0A9D4V4Q2</accession>
<organism evidence="4 5">
    <name type="scientific">Adiantum capillus-veneris</name>
    <name type="common">Maidenhair fern</name>
    <dbReference type="NCBI Taxonomy" id="13818"/>
    <lineage>
        <taxon>Eukaryota</taxon>
        <taxon>Viridiplantae</taxon>
        <taxon>Streptophyta</taxon>
        <taxon>Embryophyta</taxon>
        <taxon>Tracheophyta</taxon>
        <taxon>Polypodiopsida</taxon>
        <taxon>Polypodiidae</taxon>
        <taxon>Polypodiales</taxon>
        <taxon>Pteridineae</taxon>
        <taxon>Pteridaceae</taxon>
        <taxon>Vittarioideae</taxon>
        <taxon>Adiantum</taxon>
    </lineage>
</organism>
<keyword evidence="5" id="KW-1185">Reference proteome</keyword>
<dbReference type="GO" id="GO:0046872">
    <property type="term" value="F:metal ion binding"/>
    <property type="evidence" value="ECO:0007669"/>
    <property type="project" value="UniProtKB-KW"/>
</dbReference>
<evidence type="ECO:0000259" key="3">
    <source>
        <dbReference type="PROSITE" id="PS50004"/>
    </source>
</evidence>
<dbReference type="Proteomes" id="UP000886520">
    <property type="component" value="Chromosome 5"/>
</dbReference>
<feature type="domain" description="C2" evidence="3">
    <location>
        <begin position="113"/>
        <end position="228"/>
    </location>
</feature>
<evidence type="ECO:0000256" key="2">
    <source>
        <dbReference type="ARBA" id="ARBA00022837"/>
    </source>
</evidence>
<dbReference type="PANTHER" id="PTHR46502:SF2">
    <property type="entry name" value="16 KDA PHLOEM PROTEIN 2"/>
    <property type="match status" value="1"/>
</dbReference>
<keyword evidence="1" id="KW-0479">Metal-binding</keyword>
<dbReference type="SMART" id="SM00239">
    <property type="entry name" value="C2"/>
    <property type="match status" value="2"/>
</dbReference>
<dbReference type="SUPFAM" id="SSF49562">
    <property type="entry name" value="C2 domain (Calcium/lipid-binding domain, CaLB)"/>
    <property type="match status" value="2"/>
</dbReference>
<dbReference type="PROSITE" id="PS50004">
    <property type="entry name" value="C2"/>
    <property type="match status" value="2"/>
</dbReference>